<comment type="caution">
    <text evidence="7">The sequence shown here is derived from an EMBL/GenBank/DDBJ whole genome shotgun (WGS) entry which is preliminary data.</text>
</comment>
<dbReference type="InterPro" id="IPR000620">
    <property type="entry name" value="EamA_dom"/>
</dbReference>
<feature type="transmembrane region" description="Helical" evidence="5">
    <location>
        <begin position="183"/>
        <end position="204"/>
    </location>
</feature>
<name>A0AAV3UCW1_9EURY</name>
<sequence length="297" mass="31941">MSRTRVALTFFFLAAIWGSSFAAIRVGLLAMPPVLFAALRFYLAGAVMLLYAVHSRSRWRPRGEDWRTVAVGALFFIAAHHAFLFVGEQYVTSAVAGVIISLDPVLAAGFAGLLLPDERLSRVGIVGLLFGLLGAGIVANPTPENLFRADVRGVVLVFLAAVAFALGAVLTRRFRTDLPAVSMQAWMMLVGAVVLHAISLALPSERLSNVEWTTDAILALGYLAFVAGGVGFLLYFSLLDEIGPVEINLVGYVAPVFAGFSGWLVLDESIQETTVLGFMVILVGFALLKRRALRDAL</sequence>
<feature type="transmembrane region" description="Helical" evidence="5">
    <location>
        <begin position="245"/>
        <end position="264"/>
    </location>
</feature>
<evidence type="ECO:0000256" key="4">
    <source>
        <dbReference type="ARBA" id="ARBA00023136"/>
    </source>
</evidence>
<evidence type="ECO:0000256" key="5">
    <source>
        <dbReference type="SAM" id="Phobius"/>
    </source>
</evidence>
<feature type="domain" description="EamA" evidence="6">
    <location>
        <begin position="152"/>
        <end position="288"/>
    </location>
</feature>
<keyword evidence="8" id="KW-1185">Reference proteome</keyword>
<keyword evidence="3 5" id="KW-1133">Transmembrane helix</keyword>
<dbReference type="SUPFAM" id="SSF103481">
    <property type="entry name" value="Multidrug resistance efflux transporter EmrE"/>
    <property type="match status" value="2"/>
</dbReference>
<evidence type="ECO:0000256" key="1">
    <source>
        <dbReference type="ARBA" id="ARBA00004141"/>
    </source>
</evidence>
<dbReference type="AlphaFoldDB" id="A0AAV3UCW1"/>
<dbReference type="EMBL" id="BAABKX010000001">
    <property type="protein sequence ID" value="GAA5042742.1"/>
    <property type="molecule type" value="Genomic_DNA"/>
</dbReference>
<evidence type="ECO:0000256" key="2">
    <source>
        <dbReference type="ARBA" id="ARBA00022692"/>
    </source>
</evidence>
<feature type="transmembrane region" description="Helical" evidence="5">
    <location>
        <begin position="122"/>
        <end position="139"/>
    </location>
</feature>
<feature type="transmembrane region" description="Helical" evidence="5">
    <location>
        <begin position="32"/>
        <end position="53"/>
    </location>
</feature>
<evidence type="ECO:0000313" key="8">
    <source>
        <dbReference type="Proteomes" id="UP001501729"/>
    </source>
</evidence>
<feature type="transmembrane region" description="Helical" evidence="5">
    <location>
        <begin position="90"/>
        <end position="115"/>
    </location>
</feature>
<feature type="transmembrane region" description="Helical" evidence="5">
    <location>
        <begin position="216"/>
        <end position="238"/>
    </location>
</feature>
<evidence type="ECO:0000259" key="6">
    <source>
        <dbReference type="Pfam" id="PF00892"/>
    </source>
</evidence>
<protein>
    <submittedName>
        <fullName evidence="7">EamA family transporter</fullName>
    </submittedName>
</protein>
<organism evidence="7 8">
    <name type="scientific">Haladaptatus pallidirubidus</name>
    <dbReference type="NCBI Taxonomy" id="1008152"/>
    <lineage>
        <taxon>Archaea</taxon>
        <taxon>Methanobacteriati</taxon>
        <taxon>Methanobacteriota</taxon>
        <taxon>Stenosarchaea group</taxon>
        <taxon>Halobacteria</taxon>
        <taxon>Halobacteriales</taxon>
        <taxon>Haladaptataceae</taxon>
        <taxon>Haladaptatus</taxon>
    </lineage>
</organism>
<feature type="transmembrane region" description="Helical" evidence="5">
    <location>
        <begin position="270"/>
        <end position="288"/>
    </location>
</feature>
<feature type="transmembrane region" description="Helical" evidence="5">
    <location>
        <begin position="151"/>
        <end position="171"/>
    </location>
</feature>
<dbReference type="PANTHER" id="PTHR32322:SF2">
    <property type="entry name" value="EAMA DOMAIN-CONTAINING PROTEIN"/>
    <property type="match status" value="1"/>
</dbReference>
<dbReference type="PANTHER" id="PTHR32322">
    <property type="entry name" value="INNER MEMBRANE TRANSPORTER"/>
    <property type="match status" value="1"/>
</dbReference>
<dbReference type="GeneID" id="68615334"/>
<comment type="subcellular location">
    <subcellularLocation>
        <location evidence="1">Membrane</location>
        <topology evidence="1">Multi-pass membrane protein</topology>
    </subcellularLocation>
</comment>
<reference evidence="7 8" key="1">
    <citation type="journal article" date="2019" name="Int. J. Syst. Evol. Microbiol.">
        <title>The Global Catalogue of Microorganisms (GCM) 10K type strain sequencing project: providing services to taxonomists for standard genome sequencing and annotation.</title>
        <authorList>
            <consortium name="The Broad Institute Genomics Platform"/>
            <consortium name="The Broad Institute Genome Sequencing Center for Infectious Disease"/>
            <person name="Wu L."/>
            <person name="Ma J."/>
        </authorList>
    </citation>
    <scope>NUCLEOTIDE SEQUENCE [LARGE SCALE GENOMIC DNA]</scope>
    <source>
        <strain evidence="7 8">JCM 17504</strain>
    </source>
</reference>
<evidence type="ECO:0000313" key="7">
    <source>
        <dbReference type="EMBL" id="GAA5042742.1"/>
    </source>
</evidence>
<feature type="transmembrane region" description="Helical" evidence="5">
    <location>
        <begin position="65"/>
        <end position="84"/>
    </location>
</feature>
<keyword evidence="2 5" id="KW-0812">Transmembrane</keyword>
<dbReference type="Pfam" id="PF00892">
    <property type="entry name" value="EamA"/>
    <property type="match status" value="2"/>
</dbReference>
<dbReference type="GO" id="GO:0016020">
    <property type="term" value="C:membrane"/>
    <property type="evidence" value="ECO:0007669"/>
    <property type="project" value="UniProtKB-SubCell"/>
</dbReference>
<proteinExistence type="predicted"/>
<dbReference type="RefSeq" id="WP_227775441.1">
    <property type="nucleotide sequence ID" value="NZ_BAABKX010000001.1"/>
</dbReference>
<dbReference type="Proteomes" id="UP001501729">
    <property type="component" value="Unassembled WGS sequence"/>
</dbReference>
<accession>A0AAV3UCW1</accession>
<feature type="domain" description="EamA" evidence="6">
    <location>
        <begin position="7"/>
        <end position="138"/>
    </location>
</feature>
<dbReference type="InterPro" id="IPR050638">
    <property type="entry name" value="AA-Vitamin_Transporters"/>
</dbReference>
<keyword evidence="4 5" id="KW-0472">Membrane</keyword>
<dbReference type="InterPro" id="IPR037185">
    <property type="entry name" value="EmrE-like"/>
</dbReference>
<evidence type="ECO:0000256" key="3">
    <source>
        <dbReference type="ARBA" id="ARBA00022989"/>
    </source>
</evidence>
<gene>
    <name evidence="7" type="ORF">GCM10025751_06440</name>
</gene>